<proteinExistence type="predicted"/>
<dbReference type="InterPro" id="IPR001753">
    <property type="entry name" value="Enoyl-CoA_hydra/iso"/>
</dbReference>
<dbReference type="InterPro" id="IPR005793">
    <property type="entry name" value="Formyl_trans_C"/>
</dbReference>
<dbReference type="Pfam" id="PF00551">
    <property type="entry name" value="Formyl_trans_N"/>
    <property type="match status" value="1"/>
</dbReference>
<dbReference type="InterPro" id="IPR002376">
    <property type="entry name" value="Formyl_transf_N"/>
</dbReference>
<evidence type="ECO:0000259" key="1">
    <source>
        <dbReference type="Pfam" id="PF00551"/>
    </source>
</evidence>
<feature type="domain" description="Formyl transferase N-terminal" evidence="1">
    <location>
        <begin position="89"/>
        <end position="187"/>
    </location>
</feature>
<dbReference type="InterPro" id="IPR036477">
    <property type="entry name" value="Formyl_transf_N_sf"/>
</dbReference>
<dbReference type="CDD" id="cd06558">
    <property type="entry name" value="crotonase-like"/>
    <property type="match status" value="1"/>
</dbReference>
<dbReference type="InterPro" id="IPR029045">
    <property type="entry name" value="ClpP/crotonase-like_dom_sf"/>
</dbReference>
<evidence type="ECO:0008006" key="4">
    <source>
        <dbReference type="Google" id="ProtNLM"/>
    </source>
</evidence>
<dbReference type="SUPFAM" id="SSF53328">
    <property type="entry name" value="Formyltransferase"/>
    <property type="match status" value="1"/>
</dbReference>
<dbReference type="EMBL" id="HBGW01046428">
    <property type="protein sequence ID" value="CAD9574462.1"/>
    <property type="molecule type" value="Transcribed_RNA"/>
</dbReference>
<dbReference type="InterPro" id="IPR009188">
    <property type="entry name" value="NiFe-hyd_mat_HypX/HoxX"/>
</dbReference>
<organism evidence="3">
    <name type="scientific">Zooxanthella nutricula</name>
    <dbReference type="NCBI Taxonomy" id="1333877"/>
    <lineage>
        <taxon>Eukaryota</taxon>
        <taxon>Sar</taxon>
        <taxon>Alveolata</taxon>
        <taxon>Dinophyceae</taxon>
        <taxon>Peridiniales</taxon>
        <taxon>Peridiniales incertae sedis</taxon>
        <taxon>Zooxanthella</taxon>
    </lineage>
</organism>
<dbReference type="CDD" id="cd08650">
    <property type="entry name" value="FMT_core_HypX_N"/>
    <property type="match status" value="1"/>
</dbReference>
<dbReference type="Pfam" id="PF00378">
    <property type="entry name" value="ECH_1"/>
    <property type="match status" value="1"/>
</dbReference>
<dbReference type="InterPro" id="IPR047180">
    <property type="entry name" value="HoxX-like"/>
</dbReference>
<dbReference type="Gene3D" id="3.40.50.12230">
    <property type="match status" value="1"/>
</dbReference>
<dbReference type="Gene3D" id="3.90.226.10">
    <property type="entry name" value="2-enoyl-CoA Hydratase, Chain A, domain 1"/>
    <property type="match status" value="1"/>
</dbReference>
<dbReference type="Pfam" id="PF02911">
    <property type="entry name" value="Formyl_trans_C"/>
    <property type="match status" value="1"/>
</dbReference>
<dbReference type="PANTHER" id="PTHR43388">
    <property type="entry name" value="HYDROGENASE MATURATION FACTOR HOXX"/>
    <property type="match status" value="1"/>
</dbReference>
<dbReference type="PANTHER" id="PTHR43388:SF1">
    <property type="entry name" value="HYDROGENASE MATURATION FACTOR HOXX"/>
    <property type="match status" value="1"/>
</dbReference>
<feature type="domain" description="Formyl transferase C-terminal" evidence="2">
    <location>
        <begin position="229"/>
        <end position="312"/>
    </location>
</feature>
<accession>A0A7S2P383</accession>
<evidence type="ECO:0000313" key="3">
    <source>
        <dbReference type="EMBL" id="CAD9574462.1"/>
    </source>
</evidence>
<gene>
    <name evidence="3" type="ORF">BRAN1462_LOCUS29519</name>
</gene>
<protein>
    <recommendedName>
        <fullName evidence="4">Formyl transferase C-terminal domain-containing protein</fullName>
    </recommendedName>
</protein>
<dbReference type="AlphaFoldDB" id="A0A7S2P383"/>
<reference evidence="3" key="1">
    <citation type="submission" date="2021-01" db="EMBL/GenBank/DDBJ databases">
        <authorList>
            <person name="Corre E."/>
            <person name="Pelletier E."/>
            <person name="Niang G."/>
            <person name="Scheremetjew M."/>
            <person name="Finn R."/>
            <person name="Kale V."/>
            <person name="Holt S."/>
            <person name="Cochrane G."/>
            <person name="Meng A."/>
            <person name="Brown T."/>
            <person name="Cohen L."/>
        </authorList>
    </citation>
    <scope>NUCLEOTIDE SEQUENCE</scope>
    <source>
        <strain evidence="3">RCC3387</strain>
    </source>
</reference>
<dbReference type="PIRSF" id="PIRSF006787">
    <property type="entry name" value="Hydrgn_mat_HoxX"/>
    <property type="match status" value="1"/>
</dbReference>
<dbReference type="SUPFAM" id="SSF52096">
    <property type="entry name" value="ClpP/crotonase"/>
    <property type="match status" value="1"/>
</dbReference>
<evidence type="ECO:0000259" key="2">
    <source>
        <dbReference type="Pfam" id="PF02911"/>
    </source>
</evidence>
<name>A0A7S2P383_9DINO</name>
<sequence length="639" mass="69733">MTTIARTLLRRGMFGCVSMNEWKEERSHKTRRVNLKAADFMLRSKEEAVAKHPRCLRILLLASAYNGLTQAVHRRLRSLGHHVSVEFAAQEQVVRDAIASFGPDLIVCPFLKEFVPADIFRAHKVLILHPGIIGDRGPSSIDWAILQGQREWGVVVVEGAEEYDAGAVWASRTFQVPADATKSRMYGDLVSSAALSAIEEAVGHFGTDFVPESVDFSGSWVRGRKLPLMKQADCAIDWEKDGTEAILRNVRARDGQPGLLQRFPAASASAYLYGAHREDGLVGQPFQMLATRNGAVCFGTTDGAVWITHARASKLTRDAARACVPHGDKLYKLPAAVVLGEQLGLPLPKELPVGLDCQVPGSTFQDVAYQKRGNVGFVLFQFYNGAMATEDCRRLQRCLQHAKAQADTQAIVIAGGAVLHGGAGYFSNGIHLNAIDVARDPAQEGWENINAIDDVVLEILDSPQHLTVACVCGNAGAGGAMLPLAADRVVAGERVVFNPHYATMGLYGSEYWTRSLPKRVGNAMADELTTRCLPLNAREAEELGMVDAAVPGPMSAALDRASSDARRMAASAEVLLGKKAQLRKQEEAEKPWHVYREEELREMRANFFDDSLGFAACRRAFVGKERADAAPTRIAGHRR</sequence>